<dbReference type="GO" id="GO:0003676">
    <property type="term" value="F:nucleic acid binding"/>
    <property type="evidence" value="ECO:0007669"/>
    <property type="project" value="InterPro"/>
</dbReference>
<organism evidence="3 4">
    <name type="scientific">Arctia plantaginis</name>
    <name type="common">Wood tiger moth</name>
    <name type="synonym">Phalaena plantaginis</name>
    <dbReference type="NCBI Taxonomy" id="874455"/>
    <lineage>
        <taxon>Eukaryota</taxon>
        <taxon>Metazoa</taxon>
        <taxon>Ecdysozoa</taxon>
        <taxon>Arthropoda</taxon>
        <taxon>Hexapoda</taxon>
        <taxon>Insecta</taxon>
        <taxon>Pterygota</taxon>
        <taxon>Neoptera</taxon>
        <taxon>Endopterygota</taxon>
        <taxon>Lepidoptera</taxon>
        <taxon>Glossata</taxon>
        <taxon>Ditrysia</taxon>
        <taxon>Noctuoidea</taxon>
        <taxon>Erebidae</taxon>
        <taxon>Arctiinae</taxon>
        <taxon>Arctia</taxon>
    </lineage>
</organism>
<evidence type="ECO:0000313" key="4">
    <source>
        <dbReference type="Proteomes" id="UP000494106"/>
    </source>
</evidence>
<dbReference type="SUPFAM" id="SSF53098">
    <property type="entry name" value="Ribonuclease H-like"/>
    <property type="match status" value="1"/>
</dbReference>
<dbReference type="Pfam" id="PF18701">
    <property type="entry name" value="DUF5641"/>
    <property type="match status" value="1"/>
</dbReference>
<sequence length="1865" mass="207569">MSPTVARATLARVLKWLQSAAGLIGRPDRVVELSNRHEKLEVYLGQLEEAYQVILEAEASVEDETVRSKFARYHLDYEQALELADTFGAAYTRMNSTSGVAQTGGPTSQPGLVARLPSLNLPHFSGGYEQWMGFIHLFDSLVHARSDLSAAQKMGYLRTALSGEAHDLVAHLDVTNDSYETARTLLTERYQNMRRLGDAHVSRILGLPKVTRVTDLRARLLNPLTVAYNALGKLGFPVKEWSFLLLHITLGKLPAELKLRFEHQFRGKLPTDVPLFTDLLHFLEEESRMVDNVEGPDAPHLSRSDRYMDHPRKGGAGQISLRARAPPKGFAMAASQALSPCYFCDRAAHPLLNCEDFRRANVGVRRQFVWRTGHCWVCLGRHLATDCEAFKPCAQCNGPHHTILCRFGSGSGGNSNGRRSGRRTLEKNRRSGRRSPLHQDAPRGGGASQDQFAGYTPENYRDSRGGSGTQNEHRDARRGGGPPSSSHRDYYGSSRANIEIGNQHRADVQPSENQVESHISAATYAARAAQISSEQPLIQSRAPLIEQGNYQVSARHHGLAPQAPLWMWGPPTRATPPGAPISSGSDRFLSGIIVSLWVRGSSGATVKARAFLDTGAQGCIITIGLVRTLGLSISRDFNFIRGIGGDRVTSIYGQVSFVVTGESGSSPTISVTALVMDQVLGNHPLVFLPAEVGNSASGLPLADPEFWKPSLVDLLLGSDVAGQVLCSGSIIALHRDGLIAFPSVFGYLVMGPAFPFIQSNDQTVFTGVSLAEVVQRFWKVEEVTSVPHTDPLDLECESHYRRTLVRLPSGRFMARLPFLSSHPPLGQSFGLAEKRMLSMERRMKRDSVFREKYVQFMREYMEFGHMLPSRTDYSSVEHYFIPHHAVFKADSGKIRVVFDGSAPSSSGVSLNQCLHSGAKLQRNISDLITAFRRHVVVFATDIRMMFRQTIIHPDDRRYQLILWREDPSQPLLVYELATNTYGLKSSPWMAIRSLMELAHRERATFPRAAAILETDLYVDDICTGASSENEALLLRDELIGILATAGYELRKWVSNCPRLLADLPADHRQDPLLFEDSGSPHCTSVLGVQYQPVSDTLSFRFTAVMAKLWTKRSVLSTVATIFDPNGWIAPVIFWAKYFLQRLWIAEISWDEPITGDLLTDWLGFLNRLESITQVSIPRHFLPSGKYKASLHGFCDASVSGYAAVVYLRTVKRDGTTAVHLVTAKSKVAPLRTRLSIPKLKLSGAALLTRLLNHVISTLGKLIELSEVYAWSDSQIVLAWLQASPHRLEVFVANRVSQIQASEVKLIWRHVPGELNPADVASRGCDAPTLVDHPLWWGPKWLADPVSTWPPTTLHGTESLPGIRIAAVETEATPSDPLLARYSTLNKLLGVTGWIHRFIRNCRKVDVRDTSPSLSADERRVSLMFWVRRVQAARFASEIRTIGSLGRLKGAISRLNPFIDQSGLLRVGGRLRNSQLPYGARHPLLLPKDGDLVRLLVQDRHINNSHAGCNALLAILQREFWILSARRCVRSIIFKCMSCYRLRATTMQPVMGDLPADRVSVTRPFEGVGTDFAGPFMVKASHLRNAKIYKSYLCVFVCLSTKAVHLELVSALTTEAFIAALERFVSRRGLPSLIRSDCGTNYQGANRYLQEVQQFLTDKDKEIGQTLAKRGVTWKFDPPLCPHWGGIFEATVKSAKTHMRRVIGETILTFEELVTVLCRVEATLNSRPLCPLSTDPNDLEVLTPGHFLVGQPLTALPEYPYDAVPRNRLSRFQMLQQMAQDFNRRFSLEYLNILQQRIKWADKTSPALVGDLVLIKDPNVPSLKWRRGRILKLYPGADGIPRYAEVNVGDSVLRRAVASLSRLPVD</sequence>
<dbReference type="GO" id="GO:0042575">
    <property type="term" value="C:DNA polymerase complex"/>
    <property type="evidence" value="ECO:0007669"/>
    <property type="project" value="UniProtKB-ARBA"/>
</dbReference>
<feature type="domain" description="Integrase catalytic" evidence="2">
    <location>
        <begin position="1559"/>
        <end position="1751"/>
    </location>
</feature>
<dbReference type="PANTHER" id="PTHR47331">
    <property type="entry name" value="PHD-TYPE DOMAIN-CONTAINING PROTEIN"/>
    <property type="match status" value="1"/>
</dbReference>
<reference evidence="3 4" key="1">
    <citation type="submission" date="2020-04" db="EMBL/GenBank/DDBJ databases">
        <authorList>
            <person name="Wallbank WR R."/>
            <person name="Pardo Diaz C."/>
            <person name="Kozak K."/>
            <person name="Martin S."/>
            <person name="Jiggins C."/>
            <person name="Moest M."/>
            <person name="Warren A I."/>
            <person name="Byers J.R.P. K."/>
            <person name="Montejo-Kovacevich G."/>
            <person name="Yen C E."/>
        </authorList>
    </citation>
    <scope>NUCLEOTIDE SEQUENCE [LARGE SCALE GENOMIC DNA]</scope>
</reference>
<dbReference type="Gene3D" id="3.30.70.270">
    <property type="match status" value="1"/>
</dbReference>
<dbReference type="PANTHER" id="PTHR47331:SF1">
    <property type="entry name" value="GAG-LIKE PROTEIN"/>
    <property type="match status" value="1"/>
</dbReference>
<dbReference type="InterPro" id="IPR043128">
    <property type="entry name" value="Rev_trsase/Diguanyl_cyclase"/>
</dbReference>
<dbReference type="EMBL" id="CADEBC010000790">
    <property type="protein sequence ID" value="CAB3260759.1"/>
    <property type="molecule type" value="Genomic_DNA"/>
</dbReference>
<comment type="caution">
    <text evidence="3">The sequence shown here is derived from an EMBL/GenBank/DDBJ whole genome shotgun (WGS) entry which is preliminary data.</text>
</comment>
<dbReference type="Pfam" id="PF05380">
    <property type="entry name" value="Peptidase_A17"/>
    <property type="match status" value="1"/>
</dbReference>
<dbReference type="Proteomes" id="UP000494106">
    <property type="component" value="Unassembled WGS sequence"/>
</dbReference>
<dbReference type="InterPro" id="IPR036397">
    <property type="entry name" value="RNaseH_sf"/>
</dbReference>
<dbReference type="SUPFAM" id="SSF56672">
    <property type="entry name" value="DNA/RNA polymerases"/>
    <property type="match status" value="1"/>
</dbReference>
<dbReference type="PROSITE" id="PS50994">
    <property type="entry name" value="INTEGRASE"/>
    <property type="match status" value="1"/>
</dbReference>
<dbReference type="Pfam" id="PF03564">
    <property type="entry name" value="DUF1759"/>
    <property type="match status" value="1"/>
</dbReference>
<accession>A0A8S1BQQ2</accession>
<gene>
    <name evidence="3" type="ORF">APLA_LOCUS17514</name>
</gene>
<dbReference type="Gene3D" id="3.10.10.10">
    <property type="entry name" value="HIV Type 1 Reverse Transcriptase, subunit A, domain 1"/>
    <property type="match status" value="1"/>
</dbReference>
<protein>
    <recommendedName>
        <fullName evidence="2">Integrase catalytic domain-containing protein</fullName>
    </recommendedName>
</protein>
<dbReference type="Gene3D" id="3.30.420.10">
    <property type="entry name" value="Ribonuclease H-like superfamily/Ribonuclease H"/>
    <property type="match status" value="1"/>
</dbReference>
<dbReference type="InterPro" id="IPR043502">
    <property type="entry name" value="DNA/RNA_pol_sf"/>
</dbReference>
<keyword evidence="4" id="KW-1185">Reference proteome</keyword>
<dbReference type="GO" id="GO:0015074">
    <property type="term" value="P:DNA integration"/>
    <property type="evidence" value="ECO:0007669"/>
    <property type="project" value="InterPro"/>
</dbReference>
<dbReference type="InterPro" id="IPR040676">
    <property type="entry name" value="DUF5641"/>
</dbReference>
<dbReference type="OrthoDB" id="8123403at2759"/>
<feature type="region of interest" description="Disordered" evidence="1">
    <location>
        <begin position="407"/>
        <end position="492"/>
    </location>
</feature>
<dbReference type="InterPro" id="IPR001584">
    <property type="entry name" value="Integrase_cat-core"/>
</dbReference>
<dbReference type="InterPro" id="IPR008042">
    <property type="entry name" value="Retrotrans_Pao"/>
</dbReference>
<evidence type="ECO:0000256" key="1">
    <source>
        <dbReference type="SAM" id="MobiDB-lite"/>
    </source>
</evidence>
<dbReference type="InterPro" id="IPR005312">
    <property type="entry name" value="DUF1759"/>
</dbReference>
<dbReference type="GO" id="GO:0071897">
    <property type="term" value="P:DNA biosynthetic process"/>
    <property type="evidence" value="ECO:0007669"/>
    <property type="project" value="UniProtKB-ARBA"/>
</dbReference>
<evidence type="ECO:0000313" key="3">
    <source>
        <dbReference type="EMBL" id="CAB3260759.1"/>
    </source>
</evidence>
<proteinExistence type="predicted"/>
<name>A0A8S1BQQ2_ARCPL</name>
<dbReference type="InterPro" id="IPR012337">
    <property type="entry name" value="RNaseH-like_sf"/>
</dbReference>
<evidence type="ECO:0000259" key="2">
    <source>
        <dbReference type="PROSITE" id="PS50994"/>
    </source>
</evidence>